<dbReference type="InterPro" id="IPR001789">
    <property type="entry name" value="Sig_transdc_resp-reg_receiver"/>
</dbReference>
<evidence type="ECO:0000256" key="5">
    <source>
        <dbReference type="ARBA" id="ARBA00022741"/>
    </source>
</evidence>
<dbReference type="PROSITE" id="PS50110">
    <property type="entry name" value="RESPONSE_REGULATORY"/>
    <property type="match status" value="1"/>
</dbReference>
<dbReference type="Pfam" id="PF02518">
    <property type="entry name" value="HATPase_c"/>
    <property type="match status" value="1"/>
</dbReference>
<evidence type="ECO:0000256" key="8">
    <source>
        <dbReference type="ARBA" id="ARBA00023012"/>
    </source>
</evidence>
<dbReference type="SUPFAM" id="SSF55874">
    <property type="entry name" value="ATPase domain of HSP90 chaperone/DNA topoisomerase II/histidine kinase"/>
    <property type="match status" value="1"/>
</dbReference>
<keyword evidence="3 9" id="KW-0597">Phosphoprotein</keyword>
<keyword evidence="8" id="KW-0902">Two-component regulatory system</keyword>
<dbReference type="OrthoDB" id="6231at2"/>
<evidence type="ECO:0000313" key="13">
    <source>
        <dbReference type="Proteomes" id="UP000001784"/>
    </source>
</evidence>
<evidence type="ECO:0000256" key="4">
    <source>
        <dbReference type="ARBA" id="ARBA00022679"/>
    </source>
</evidence>
<dbReference type="InterPro" id="IPR036890">
    <property type="entry name" value="HATPase_C_sf"/>
</dbReference>
<dbReference type="SMART" id="SM00448">
    <property type="entry name" value="REC"/>
    <property type="match status" value="1"/>
</dbReference>
<proteinExistence type="predicted"/>
<evidence type="ECO:0000256" key="10">
    <source>
        <dbReference type="SAM" id="Coils"/>
    </source>
</evidence>
<dbReference type="Proteomes" id="UP000001784">
    <property type="component" value="Chromosome"/>
</dbReference>
<evidence type="ECO:0000259" key="11">
    <source>
        <dbReference type="PROSITE" id="PS50110"/>
    </source>
</evidence>
<dbReference type="SUPFAM" id="SSF52172">
    <property type="entry name" value="CheY-like"/>
    <property type="match status" value="1"/>
</dbReference>
<dbReference type="Gene3D" id="3.30.565.10">
    <property type="entry name" value="Histidine kinase-like ATPase, C-terminal domain"/>
    <property type="match status" value="1"/>
</dbReference>
<gene>
    <name evidence="12" type="ordered locus">Sfum_3211</name>
</gene>
<keyword evidence="4" id="KW-0808">Transferase</keyword>
<dbReference type="InterPro" id="IPR003594">
    <property type="entry name" value="HATPase_dom"/>
</dbReference>
<keyword evidence="10" id="KW-0175">Coiled coil</keyword>
<keyword evidence="7" id="KW-0067">ATP-binding</keyword>
<feature type="domain" description="Response regulatory" evidence="11">
    <location>
        <begin position="6"/>
        <end position="123"/>
    </location>
</feature>
<dbReference type="Pfam" id="PF07730">
    <property type="entry name" value="HisKA_3"/>
    <property type="match status" value="1"/>
</dbReference>
<dbReference type="Gene3D" id="1.20.5.1930">
    <property type="match status" value="1"/>
</dbReference>
<dbReference type="AlphaFoldDB" id="A0LN82"/>
<evidence type="ECO:0000256" key="7">
    <source>
        <dbReference type="ARBA" id="ARBA00022840"/>
    </source>
</evidence>
<dbReference type="GO" id="GO:0016020">
    <property type="term" value="C:membrane"/>
    <property type="evidence" value="ECO:0007669"/>
    <property type="project" value="InterPro"/>
</dbReference>
<reference evidence="12 13" key="1">
    <citation type="submission" date="2006-10" db="EMBL/GenBank/DDBJ databases">
        <title>Complete sequence of Syntrophobacter fumaroxidans MPOB.</title>
        <authorList>
            <consortium name="US DOE Joint Genome Institute"/>
            <person name="Copeland A."/>
            <person name="Lucas S."/>
            <person name="Lapidus A."/>
            <person name="Barry K."/>
            <person name="Detter J.C."/>
            <person name="Glavina del Rio T."/>
            <person name="Hammon N."/>
            <person name="Israni S."/>
            <person name="Pitluck S."/>
            <person name="Goltsman E.G."/>
            <person name="Martinez M."/>
            <person name="Schmutz J."/>
            <person name="Larimer F."/>
            <person name="Land M."/>
            <person name="Hauser L."/>
            <person name="Kyrpides N."/>
            <person name="Kim E."/>
            <person name="Boone D.R."/>
            <person name="Brockman F."/>
            <person name="Culley D."/>
            <person name="Ferry J."/>
            <person name="Gunsalus R."/>
            <person name="McInerney M.J."/>
            <person name="Morrison M."/>
            <person name="Plugge C."/>
            <person name="Rohlin L."/>
            <person name="Scholten J."/>
            <person name="Sieber J."/>
            <person name="Stams A.J.M."/>
            <person name="Worm P."/>
            <person name="Henstra A.M."/>
            <person name="Richardson P."/>
        </authorList>
    </citation>
    <scope>NUCLEOTIDE SEQUENCE [LARGE SCALE GENOMIC DNA]</scope>
    <source>
        <strain evidence="13">DSM 10017 / MPOB</strain>
    </source>
</reference>
<dbReference type="GO" id="GO:0000155">
    <property type="term" value="F:phosphorelay sensor kinase activity"/>
    <property type="evidence" value="ECO:0007669"/>
    <property type="project" value="InterPro"/>
</dbReference>
<feature type="coiled-coil region" evidence="10">
    <location>
        <begin position="122"/>
        <end position="191"/>
    </location>
</feature>
<name>A0LN82_SYNFM</name>
<dbReference type="eggNOG" id="COG3437">
    <property type="taxonomic scope" value="Bacteria"/>
</dbReference>
<dbReference type="HOGENOM" id="CLU_000445_114_0_7"/>
<dbReference type="Pfam" id="PF00072">
    <property type="entry name" value="Response_reg"/>
    <property type="match status" value="1"/>
</dbReference>
<dbReference type="RefSeq" id="WP_011700009.1">
    <property type="nucleotide sequence ID" value="NC_008554.1"/>
</dbReference>
<evidence type="ECO:0000256" key="3">
    <source>
        <dbReference type="ARBA" id="ARBA00022553"/>
    </source>
</evidence>
<protein>
    <recommendedName>
        <fullName evidence="2">histidine kinase</fullName>
        <ecNumber evidence="2">2.7.13.3</ecNumber>
    </recommendedName>
</protein>
<dbReference type="InterPro" id="IPR011006">
    <property type="entry name" value="CheY-like_superfamily"/>
</dbReference>
<keyword evidence="6 12" id="KW-0418">Kinase</keyword>
<dbReference type="InterPro" id="IPR011712">
    <property type="entry name" value="Sig_transdc_His_kin_sub3_dim/P"/>
</dbReference>
<dbReference type="STRING" id="335543.Sfum_3211"/>
<accession>A0LN82</accession>
<dbReference type="KEGG" id="sfu:Sfum_3211"/>
<organism evidence="12 13">
    <name type="scientific">Syntrophobacter fumaroxidans (strain DSM 10017 / MPOB)</name>
    <dbReference type="NCBI Taxonomy" id="335543"/>
    <lineage>
        <taxon>Bacteria</taxon>
        <taxon>Pseudomonadati</taxon>
        <taxon>Thermodesulfobacteriota</taxon>
        <taxon>Syntrophobacteria</taxon>
        <taxon>Syntrophobacterales</taxon>
        <taxon>Syntrophobacteraceae</taxon>
        <taxon>Syntrophobacter</taxon>
    </lineage>
</organism>
<evidence type="ECO:0000313" key="12">
    <source>
        <dbReference type="EMBL" id="ABK18884.1"/>
    </source>
</evidence>
<dbReference type="PANTHER" id="PTHR24421:SF10">
    <property type="entry name" value="NITRATE_NITRITE SENSOR PROTEIN NARQ"/>
    <property type="match status" value="1"/>
</dbReference>
<dbReference type="Gene3D" id="3.40.50.2300">
    <property type="match status" value="1"/>
</dbReference>
<evidence type="ECO:0000256" key="9">
    <source>
        <dbReference type="PROSITE-ProRule" id="PRU00169"/>
    </source>
</evidence>
<comment type="catalytic activity">
    <reaction evidence="1">
        <text>ATP + protein L-histidine = ADP + protein N-phospho-L-histidine.</text>
        <dbReference type="EC" id="2.7.13.3"/>
    </reaction>
</comment>
<dbReference type="EMBL" id="CP000478">
    <property type="protein sequence ID" value="ABK18884.1"/>
    <property type="molecule type" value="Genomic_DNA"/>
</dbReference>
<dbReference type="PANTHER" id="PTHR24421">
    <property type="entry name" value="NITRATE/NITRITE SENSOR PROTEIN NARX-RELATED"/>
    <property type="match status" value="1"/>
</dbReference>
<dbReference type="InterPro" id="IPR050482">
    <property type="entry name" value="Sensor_HK_TwoCompSys"/>
</dbReference>
<dbReference type="eggNOG" id="COG4585">
    <property type="taxonomic scope" value="Bacteria"/>
</dbReference>
<dbReference type="GO" id="GO:0046983">
    <property type="term" value="F:protein dimerization activity"/>
    <property type="evidence" value="ECO:0007669"/>
    <property type="project" value="InterPro"/>
</dbReference>
<evidence type="ECO:0000256" key="1">
    <source>
        <dbReference type="ARBA" id="ARBA00000085"/>
    </source>
</evidence>
<dbReference type="CDD" id="cd16917">
    <property type="entry name" value="HATPase_UhpB-NarQ-NarX-like"/>
    <property type="match status" value="1"/>
</dbReference>
<dbReference type="EC" id="2.7.13.3" evidence="2"/>
<feature type="modified residue" description="4-aspartylphosphate" evidence="9">
    <location>
        <position position="55"/>
    </location>
</feature>
<evidence type="ECO:0000256" key="6">
    <source>
        <dbReference type="ARBA" id="ARBA00022777"/>
    </source>
</evidence>
<keyword evidence="5" id="KW-0547">Nucleotide-binding</keyword>
<dbReference type="GO" id="GO:0005524">
    <property type="term" value="F:ATP binding"/>
    <property type="evidence" value="ECO:0007669"/>
    <property type="project" value="UniProtKB-KW"/>
</dbReference>
<evidence type="ECO:0000256" key="2">
    <source>
        <dbReference type="ARBA" id="ARBA00012438"/>
    </source>
</evidence>
<sequence>MNRKTKILVVDDEPEMLSLTSWILDSAGYEVFEASTAAECLESVHEHRPDLVLLDVVLPDLSGLEVCRRIKGDPDLGRTFVVLMSGSLVSPSQQALGLDMGGDGYIARPVASAELLARVQSLVRIKRVEDALQNAYSQLEKRVEERTAELAEANEQLQSEIEERKRTEQKLRRSESQLRFLSSQLIRTQEEERKRIALEVHDSIGSTLTAIKFSLEHIVSEAKDAPAVCEALKTPISFTQIAIEESRKIMNDLRPAVLDDLGISATVGWFCRQFQSIHPAIRIERRVEANEEEIPEPLKIVVFRIMQEAFHNISKHSRADLVRVSLTVKGGALRLTIEDNGVGFNVKALRRKEGQIRRLGLTSMKERTELSGGSFTLKSRTGGGTTVEAFWPKV</sequence>
<keyword evidence="13" id="KW-1185">Reference proteome</keyword>
<dbReference type="InParanoid" id="A0LN82"/>